<dbReference type="RefSeq" id="WP_182511348.1">
    <property type="nucleotide sequence ID" value="NZ_JACJIQ010000001.1"/>
</dbReference>
<feature type="region of interest" description="Disordered" evidence="1">
    <location>
        <begin position="1"/>
        <end position="25"/>
    </location>
</feature>
<dbReference type="Pfam" id="PF22560">
    <property type="entry name" value="GMT-wHTH"/>
    <property type="match status" value="1"/>
</dbReference>
<sequence>MIAGEEVVTGTEPNNFFQQKRSPSETKGELLPKFLPVWGEGKLAAQKDSPAPALLFADLNAGIPLGEEVQPATTAPAKVLKTIFANSGARLNLNAAFHTFFADANKTALAAVEQTVPALPFYAELGNAPGFVNGPENQLPFKERMHSEIPALLALDPFGYKFSQEVLAQALGNSAADLFLLFEAGKLKAAAKSLDKSDPVQQLFGSQAAAIAPFFERTSQSKKREEFLLKSLELGLREKGYRTVTFAFGLPGKEQPYQYLLFASESEALCTRLKEILLDYSEYQEDGVPMMAAGVKPVRLLVPEYARYLPFSLHKLVQELPQQAARLNRLSLEKIYEKHNVETNYCKANYFTAMEQLKAQGKILLLNPKTAQQVHKLSFGCLIKFVG</sequence>
<dbReference type="InterPro" id="IPR054339">
    <property type="entry name" value="GMT_wHTH"/>
</dbReference>
<reference evidence="3 4" key="1">
    <citation type="submission" date="2020-08" db="EMBL/GenBank/DDBJ databases">
        <title>Genomic Encyclopedia of Type Strains, Phase IV (KMG-IV): sequencing the most valuable type-strain genomes for metagenomic binning, comparative biology and taxonomic classification.</title>
        <authorList>
            <person name="Goeker M."/>
        </authorList>
    </citation>
    <scope>NUCLEOTIDE SEQUENCE [LARGE SCALE GENOMIC DNA]</scope>
    <source>
        <strain evidence="3 4">DSM 29854</strain>
    </source>
</reference>
<feature type="compositionally biased region" description="Polar residues" evidence="1">
    <location>
        <begin position="11"/>
        <end position="21"/>
    </location>
</feature>
<name>A0A839GJB8_9BACT</name>
<organism evidence="3 4">
    <name type="scientific">Rufibacter quisquiliarum</name>
    <dbReference type="NCBI Taxonomy" id="1549639"/>
    <lineage>
        <taxon>Bacteria</taxon>
        <taxon>Pseudomonadati</taxon>
        <taxon>Bacteroidota</taxon>
        <taxon>Cytophagia</taxon>
        <taxon>Cytophagales</taxon>
        <taxon>Hymenobacteraceae</taxon>
        <taxon>Rufibacter</taxon>
    </lineage>
</organism>
<proteinExistence type="predicted"/>
<feature type="domain" description="GMT-like wHTH" evidence="2">
    <location>
        <begin position="315"/>
        <end position="369"/>
    </location>
</feature>
<evidence type="ECO:0000259" key="2">
    <source>
        <dbReference type="Pfam" id="PF22560"/>
    </source>
</evidence>
<comment type="caution">
    <text evidence="3">The sequence shown here is derived from an EMBL/GenBank/DDBJ whole genome shotgun (WGS) entry which is preliminary data.</text>
</comment>
<gene>
    <name evidence="3" type="ORF">FHS90_000392</name>
</gene>
<dbReference type="EMBL" id="JACJIQ010000001">
    <property type="protein sequence ID" value="MBA9075695.1"/>
    <property type="molecule type" value="Genomic_DNA"/>
</dbReference>
<dbReference type="Proteomes" id="UP000563094">
    <property type="component" value="Unassembled WGS sequence"/>
</dbReference>
<dbReference type="AlphaFoldDB" id="A0A839GJB8"/>
<evidence type="ECO:0000313" key="3">
    <source>
        <dbReference type="EMBL" id="MBA9075695.1"/>
    </source>
</evidence>
<evidence type="ECO:0000313" key="4">
    <source>
        <dbReference type="Proteomes" id="UP000563094"/>
    </source>
</evidence>
<accession>A0A839GJB8</accession>
<keyword evidence="4" id="KW-1185">Reference proteome</keyword>
<protein>
    <submittedName>
        <fullName evidence="3">Three-Cys-motif partner protein</fullName>
    </submittedName>
</protein>
<evidence type="ECO:0000256" key="1">
    <source>
        <dbReference type="SAM" id="MobiDB-lite"/>
    </source>
</evidence>